<keyword evidence="3 7" id="KW-0808">Transferase</keyword>
<evidence type="ECO:0000256" key="2">
    <source>
        <dbReference type="ARBA" id="ARBA00022603"/>
    </source>
</evidence>
<evidence type="ECO:0000313" key="7">
    <source>
        <dbReference type="EMBL" id="SNR64091.1"/>
    </source>
</evidence>
<dbReference type="GO" id="GO:0003676">
    <property type="term" value="F:nucleic acid binding"/>
    <property type="evidence" value="ECO:0007669"/>
    <property type="project" value="InterPro"/>
</dbReference>
<dbReference type="RefSeq" id="WP_089271444.1">
    <property type="nucleotide sequence ID" value="NZ_FZOC01000001.1"/>
</dbReference>
<keyword evidence="2 7" id="KW-0489">Methyltransferase</keyword>
<dbReference type="PRINTS" id="PR00507">
    <property type="entry name" value="N12N6MTFRASE"/>
</dbReference>
<evidence type="ECO:0000256" key="4">
    <source>
        <dbReference type="ARBA" id="ARBA00022691"/>
    </source>
</evidence>
<sequence length="1414" mass="159206">MIIKKSRDIFATVTTEGSALPPDILQRVADLDQALPGLTPEAYHLTGGEKLSEATNRAWNRLLAAWGSFKTVREAIPGDKPGTSETREKWLLPLFNELGYGRLLGAKAIELGGKSYSISHGWGSTPIHLLGCNVPLDKKTRGIQGATIAAPHGLVQELLNRSDDHLWAFVTNGLKLRILRDNISFTRQAFVEFDLEAMMEGQVYPDFRLLWLVCHQSRVEAARPEDCFLEQWSKAARDIGSRVLEHLRTGVESAINELGTGFLKHPSNLDIRTKLASGALDKQDYFRQLLRLIYRLLFLFVSEDRGLLLKDSSSRQAEVFLRFYSTARLRTLAASLRGTRHDDLFEGLRLIMQRLGTDEGCPELGLAPLGSMLFSKSAMPDIEPCRISNESLLAAVRHLATITGPEGLRPVDFKNLGAEELGSIYESLLELHPNMDDGFKLETAAGHERKTTGSYYTPESLIQSLLDTALDPVLAEARKAENPEQAILDLKVCDPACGSGHFLLAAANRMAKALAAARTGEDEPAPEAVRDAKRAIISRCIYGVDLNPMAVELCKVSLWLESMDPGKPLSFLDSHVQCGNSLLGATPALLRAGIPDEAFSPIEGDEKERCQAAKKSNKEQRKDHAARLKRSGLMPYAEEPFIQLGNLAESVQAFMRVDDSTIEGVRERQRMWESLASGSGYRFGRMWADAWCAAFVWKKIKAPAGEAFYPITEDVFRRIEKNPFSIPDWMQKEIERLSRQYQFFHWHLAFPEVFRLPCKGNAPENAPAGWDGGFDVVLGNPPWERIKIQEKEWFAGKRPDIANARNAAERQRLIRELAQTDPDLLKAFNEDKRKAEGESHLLRNSSRYPLCGRGDINTYTIFTELGRSVLSPIGRLGCIVPSGIASDDTTKFFFQDIVERQSLVSLYDFENKNLFPAVDSRMKFCLLTLTGAKRPAKGGAEFAFFLHDVAEIREEERRFKLTAEDIALINPNTRTCPIFRSKRDAEITKGIYRRVPVLIREATEKEPEVNPWGLRFMVMFHMANDSALFKFKSDLEQAGWTLRGNHFVKDEETHLPLYEAKMIHHYDHRWATYEPDGSTRNVTLEEKQDSDFVVMPRYWVHEWEVAKRASRCPDAVIKALAAAERDPGEAERKLVTSALVMWLAGYHLNHGDKELGNKLLAATQPRTASLIASTTGGVAVQAMEEEYPLTPDEAEQVKQALTGDTIQQGRDLVLSRTPKWFMGWRDITNTTNERTVIPGITPAAAFGDTFLLMFPAVNTREQSPILASSLTSFALDYAARQKVGGTHLKYHVFKQIPVLPPNQFDVPAPWTLREPLQDWIQARARALYASDYQMSELLNITYQPRSLEERFAIRCELDAAFFHLYGISREDVDYIMDTFPIVRRKDEAAHGCYRTKEMILEKYDEMAGAMRDSA</sequence>
<dbReference type="PROSITE" id="PS00092">
    <property type="entry name" value="N6_MTASE"/>
    <property type="match status" value="1"/>
</dbReference>
<dbReference type="GO" id="GO:0006304">
    <property type="term" value="P:DNA modification"/>
    <property type="evidence" value="ECO:0007669"/>
    <property type="project" value="InterPro"/>
</dbReference>
<keyword evidence="4" id="KW-0949">S-adenosyl-L-methionine</keyword>
<dbReference type="OrthoDB" id="9806213at2"/>
<gene>
    <name evidence="7" type="ORF">SAMN04488503_0543</name>
</gene>
<dbReference type="EMBL" id="FZOC01000001">
    <property type="protein sequence ID" value="SNR64091.1"/>
    <property type="molecule type" value="Genomic_DNA"/>
</dbReference>
<keyword evidence="8" id="KW-1185">Reference proteome</keyword>
<dbReference type="InterPro" id="IPR002052">
    <property type="entry name" value="DNA_methylase_N6_adenine_CS"/>
</dbReference>
<evidence type="ECO:0000256" key="3">
    <source>
        <dbReference type="ARBA" id="ARBA00022679"/>
    </source>
</evidence>
<dbReference type="PANTHER" id="PTHR33841:SF1">
    <property type="entry name" value="DNA METHYLTRANSFERASE A"/>
    <property type="match status" value="1"/>
</dbReference>
<evidence type="ECO:0000256" key="5">
    <source>
        <dbReference type="ARBA" id="ARBA00047942"/>
    </source>
</evidence>
<dbReference type="InterPro" id="IPR050953">
    <property type="entry name" value="N4_N6_ade-DNA_methylase"/>
</dbReference>
<protein>
    <recommendedName>
        <fullName evidence="1">site-specific DNA-methyltransferase (adenine-specific)</fullName>
        <ecNumber evidence="1">2.1.1.72</ecNumber>
    </recommendedName>
</protein>
<comment type="catalytic activity">
    <reaction evidence="5">
        <text>a 2'-deoxyadenosine in DNA + S-adenosyl-L-methionine = an N(6)-methyl-2'-deoxyadenosine in DNA + S-adenosyl-L-homocysteine + H(+)</text>
        <dbReference type="Rhea" id="RHEA:15197"/>
        <dbReference type="Rhea" id="RHEA-COMP:12418"/>
        <dbReference type="Rhea" id="RHEA-COMP:12419"/>
        <dbReference type="ChEBI" id="CHEBI:15378"/>
        <dbReference type="ChEBI" id="CHEBI:57856"/>
        <dbReference type="ChEBI" id="CHEBI:59789"/>
        <dbReference type="ChEBI" id="CHEBI:90615"/>
        <dbReference type="ChEBI" id="CHEBI:90616"/>
        <dbReference type="EC" id="2.1.1.72"/>
    </reaction>
</comment>
<dbReference type="Gene3D" id="3.40.50.150">
    <property type="entry name" value="Vaccinia Virus protein VP39"/>
    <property type="match status" value="2"/>
</dbReference>
<reference evidence="7 8" key="1">
    <citation type="submission" date="2017-06" db="EMBL/GenBank/DDBJ databases">
        <authorList>
            <person name="Kim H.J."/>
            <person name="Triplett B.A."/>
        </authorList>
    </citation>
    <scope>NUCLEOTIDE SEQUENCE [LARGE SCALE GENOMIC DNA]</scope>
    <source>
        <strain evidence="7 8">DSM 13116</strain>
    </source>
</reference>
<dbReference type="InterPro" id="IPR029063">
    <property type="entry name" value="SAM-dependent_MTases_sf"/>
</dbReference>
<accession>A0A238XZZ7</accession>
<name>A0A238XZZ7_9BACT</name>
<organism evidence="7 8">
    <name type="scientific">Humidesulfovibrio mexicanus</name>
    <dbReference type="NCBI Taxonomy" id="147047"/>
    <lineage>
        <taxon>Bacteria</taxon>
        <taxon>Pseudomonadati</taxon>
        <taxon>Thermodesulfobacteriota</taxon>
        <taxon>Desulfovibrionia</taxon>
        <taxon>Desulfovibrionales</taxon>
        <taxon>Desulfovibrionaceae</taxon>
        <taxon>Humidesulfovibrio</taxon>
    </lineage>
</organism>
<dbReference type="InterPro" id="IPR011639">
    <property type="entry name" value="MethylTrfase_TaqI-like_dom"/>
</dbReference>
<dbReference type="GO" id="GO:0009007">
    <property type="term" value="F:site-specific DNA-methyltransferase (adenine-specific) activity"/>
    <property type="evidence" value="ECO:0007669"/>
    <property type="project" value="UniProtKB-EC"/>
</dbReference>
<feature type="domain" description="Type II methyltransferase M.TaqI-like" evidence="6">
    <location>
        <begin position="540"/>
        <end position="792"/>
    </location>
</feature>
<evidence type="ECO:0000313" key="8">
    <source>
        <dbReference type="Proteomes" id="UP000198324"/>
    </source>
</evidence>
<dbReference type="GO" id="GO:0032259">
    <property type="term" value="P:methylation"/>
    <property type="evidence" value="ECO:0007669"/>
    <property type="project" value="UniProtKB-KW"/>
</dbReference>
<dbReference type="Pfam" id="PF07669">
    <property type="entry name" value="Eco57I"/>
    <property type="match status" value="1"/>
</dbReference>
<dbReference type="EC" id="2.1.1.72" evidence="1"/>
<dbReference type="Proteomes" id="UP000198324">
    <property type="component" value="Unassembled WGS sequence"/>
</dbReference>
<dbReference type="PANTHER" id="PTHR33841">
    <property type="entry name" value="DNA METHYLTRANSFERASE YEEA-RELATED"/>
    <property type="match status" value="1"/>
</dbReference>
<dbReference type="SUPFAM" id="SSF53335">
    <property type="entry name" value="S-adenosyl-L-methionine-dependent methyltransferases"/>
    <property type="match status" value="1"/>
</dbReference>
<evidence type="ECO:0000256" key="1">
    <source>
        <dbReference type="ARBA" id="ARBA00011900"/>
    </source>
</evidence>
<evidence type="ECO:0000259" key="6">
    <source>
        <dbReference type="Pfam" id="PF07669"/>
    </source>
</evidence>
<proteinExistence type="predicted"/>